<comment type="pathway">
    <text evidence="4">Cell wall biogenesis; peptidoglycan biosynthesis.</text>
</comment>
<keyword evidence="6" id="KW-0963">Cytoplasm</keyword>
<comment type="catalytic activity">
    <reaction evidence="16">
        <text>UDP-N-acetyl-alpha-D-muramate + NADP(+) = UDP-N-acetyl-3-O-(1-carboxyvinyl)-alpha-D-glucosamine + NADPH + H(+)</text>
        <dbReference type="Rhea" id="RHEA:12248"/>
        <dbReference type="ChEBI" id="CHEBI:15378"/>
        <dbReference type="ChEBI" id="CHEBI:57783"/>
        <dbReference type="ChEBI" id="CHEBI:58349"/>
        <dbReference type="ChEBI" id="CHEBI:68483"/>
        <dbReference type="ChEBI" id="CHEBI:70757"/>
        <dbReference type="EC" id="1.3.1.98"/>
    </reaction>
</comment>
<comment type="cofactor">
    <cofactor evidence="1">
        <name>FAD</name>
        <dbReference type="ChEBI" id="CHEBI:57692"/>
    </cofactor>
</comment>
<dbReference type="InterPro" id="IPR006094">
    <property type="entry name" value="Oxid_FAD_bind_N"/>
</dbReference>
<dbReference type="GO" id="GO:0008762">
    <property type="term" value="F:UDP-N-acetylmuramate dehydrogenase activity"/>
    <property type="evidence" value="ECO:0007669"/>
    <property type="project" value="UniProtKB-EC"/>
</dbReference>
<dbReference type="NCBIfam" id="TIGR00179">
    <property type="entry name" value="murB"/>
    <property type="match status" value="1"/>
</dbReference>
<dbReference type="InterPro" id="IPR003170">
    <property type="entry name" value="MurB"/>
</dbReference>
<keyword evidence="8" id="KW-0285">Flavoprotein</keyword>
<dbReference type="Gene3D" id="3.30.465.10">
    <property type="match status" value="1"/>
</dbReference>
<gene>
    <name evidence="18" type="ORF">LCGC14_2452570</name>
</gene>
<keyword evidence="10" id="KW-0521">NADP</keyword>
<comment type="caution">
    <text evidence="18">The sequence shown here is derived from an EMBL/GenBank/DDBJ whole genome shotgun (WGS) entry which is preliminary data.</text>
</comment>
<dbReference type="Pfam" id="PF01565">
    <property type="entry name" value="FAD_binding_4"/>
    <property type="match status" value="1"/>
</dbReference>
<dbReference type="HAMAP" id="MF_00037">
    <property type="entry name" value="MurB"/>
    <property type="match status" value="1"/>
</dbReference>
<dbReference type="InterPro" id="IPR036318">
    <property type="entry name" value="FAD-bd_PCMH-like_sf"/>
</dbReference>
<evidence type="ECO:0000256" key="9">
    <source>
        <dbReference type="ARBA" id="ARBA00022827"/>
    </source>
</evidence>
<dbReference type="SUPFAM" id="SSF56176">
    <property type="entry name" value="FAD-binding/transporter-associated domain-like"/>
    <property type="match status" value="1"/>
</dbReference>
<accession>A0A0F9DSU0</accession>
<evidence type="ECO:0000259" key="17">
    <source>
        <dbReference type="PROSITE" id="PS51387"/>
    </source>
</evidence>
<feature type="domain" description="FAD-binding PCMH-type" evidence="17">
    <location>
        <begin position="1"/>
        <end position="131"/>
    </location>
</feature>
<dbReference type="SUPFAM" id="SSF56194">
    <property type="entry name" value="Uridine diphospho-N-Acetylenolpyruvylglucosamine reductase, MurB, C-terminal domain"/>
    <property type="match status" value="1"/>
</dbReference>
<keyword evidence="13" id="KW-0560">Oxidoreductase</keyword>
<dbReference type="GO" id="GO:0071555">
    <property type="term" value="P:cell wall organization"/>
    <property type="evidence" value="ECO:0007669"/>
    <property type="project" value="UniProtKB-KW"/>
</dbReference>
<dbReference type="GO" id="GO:0005829">
    <property type="term" value="C:cytosol"/>
    <property type="evidence" value="ECO:0007669"/>
    <property type="project" value="TreeGrafter"/>
</dbReference>
<dbReference type="EC" id="1.3.1.98" evidence="5"/>
<dbReference type="InterPro" id="IPR016169">
    <property type="entry name" value="FAD-bd_PCMH_sub2"/>
</dbReference>
<evidence type="ECO:0000256" key="2">
    <source>
        <dbReference type="ARBA" id="ARBA00003921"/>
    </source>
</evidence>
<dbReference type="InterPro" id="IPR016166">
    <property type="entry name" value="FAD-bd_PCMH"/>
</dbReference>
<organism evidence="18">
    <name type="scientific">marine sediment metagenome</name>
    <dbReference type="NCBI Taxonomy" id="412755"/>
    <lineage>
        <taxon>unclassified sequences</taxon>
        <taxon>metagenomes</taxon>
        <taxon>ecological metagenomes</taxon>
    </lineage>
</organism>
<dbReference type="GO" id="GO:0071949">
    <property type="term" value="F:FAD binding"/>
    <property type="evidence" value="ECO:0007669"/>
    <property type="project" value="InterPro"/>
</dbReference>
<dbReference type="GO" id="GO:0009252">
    <property type="term" value="P:peptidoglycan biosynthetic process"/>
    <property type="evidence" value="ECO:0007669"/>
    <property type="project" value="UniProtKB-UniPathway"/>
</dbReference>
<dbReference type="GO" id="GO:0051301">
    <property type="term" value="P:cell division"/>
    <property type="evidence" value="ECO:0007669"/>
    <property type="project" value="UniProtKB-KW"/>
</dbReference>
<dbReference type="EMBL" id="LAZR01037987">
    <property type="protein sequence ID" value="KKL20726.1"/>
    <property type="molecule type" value="Genomic_DNA"/>
</dbReference>
<dbReference type="InterPro" id="IPR036635">
    <property type="entry name" value="MurB_C_sf"/>
</dbReference>
<keyword evidence="11" id="KW-0133">Cell shape</keyword>
<dbReference type="PROSITE" id="PS51387">
    <property type="entry name" value="FAD_PCMH"/>
    <property type="match status" value="1"/>
</dbReference>
<evidence type="ECO:0000256" key="7">
    <source>
        <dbReference type="ARBA" id="ARBA00022618"/>
    </source>
</evidence>
<reference evidence="18" key="1">
    <citation type="journal article" date="2015" name="Nature">
        <title>Complex archaea that bridge the gap between prokaryotes and eukaryotes.</title>
        <authorList>
            <person name="Spang A."/>
            <person name="Saw J.H."/>
            <person name="Jorgensen S.L."/>
            <person name="Zaremba-Niedzwiedzka K."/>
            <person name="Martijn J."/>
            <person name="Lind A.E."/>
            <person name="van Eijk R."/>
            <person name="Schleper C."/>
            <person name="Guy L."/>
            <person name="Ettema T.J."/>
        </authorList>
    </citation>
    <scope>NUCLEOTIDE SEQUENCE</scope>
</reference>
<evidence type="ECO:0000256" key="13">
    <source>
        <dbReference type="ARBA" id="ARBA00023002"/>
    </source>
</evidence>
<evidence type="ECO:0000256" key="11">
    <source>
        <dbReference type="ARBA" id="ARBA00022960"/>
    </source>
</evidence>
<evidence type="ECO:0000313" key="18">
    <source>
        <dbReference type="EMBL" id="KKL20726.1"/>
    </source>
</evidence>
<dbReference type="GO" id="GO:0008360">
    <property type="term" value="P:regulation of cell shape"/>
    <property type="evidence" value="ECO:0007669"/>
    <property type="project" value="UniProtKB-KW"/>
</dbReference>
<evidence type="ECO:0000256" key="12">
    <source>
        <dbReference type="ARBA" id="ARBA00022984"/>
    </source>
</evidence>
<name>A0A0F9DSU0_9ZZZZ</name>
<evidence type="ECO:0000256" key="4">
    <source>
        <dbReference type="ARBA" id="ARBA00004752"/>
    </source>
</evidence>
<keyword evidence="9" id="KW-0274">FAD</keyword>
<evidence type="ECO:0000256" key="16">
    <source>
        <dbReference type="ARBA" id="ARBA00048914"/>
    </source>
</evidence>
<comment type="subcellular location">
    <subcellularLocation>
        <location evidence="3">Cytoplasm</location>
    </subcellularLocation>
</comment>
<evidence type="ECO:0000256" key="14">
    <source>
        <dbReference type="ARBA" id="ARBA00023306"/>
    </source>
</evidence>
<comment type="function">
    <text evidence="2">Cell wall formation.</text>
</comment>
<evidence type="ECO:0000256" key="6">
    <source>
        <dbReference type="ARBA" id="ARBA00022490"/>
    </source>
</evidence>
<evidence type="ECO:0000256" key="3">
    <source>
        <dbReference type="ARBA" id="ARBA00004496"/>
    </source>
</evidence>
<keyword evidence="14" id="KW-0131">Cell cycle</keyword>
<feature type="non-terminal residue" evidence="18">
    <location>
        <position position="1"/>
    </location>
</feature>
<keyword evidence="15" id="KW-0961">Cell wall biogenesis/degradation</keyword>
<dbReference type="Pfam" id="PF02873">
    <property type="entry name" value="MurB_C"/>
    <property type="match status" value="1"/>
</dbReference>
<keyword evidence="7" id="KW-0132">Cell division</keyword>
<dbReference type="InterPro" id="IPR011601">
    <property type="entry name" value="MurB_C"/>
</dbReference>
<evidence type="ECO:0000256" key="10">
    <source>
        <dbReference type="ARBA" id="ARBA00022857"/>
    </source>
</evidence>
<dbReference type="Gene3D" id="3.90.78.10">
    <property type="entry name" value="UDP-N-acetylenolpyruvoylglucosamine reductase, C-terminal domain"/>
    <property type="match status" value="1"/>
</dbReference>
<dbReference type="PANTHER" id="PTHR21071:SF4">
    <property type="entry name" value="UDP-N-ACETYLENOLPYRUVOYLGLUCOSAMINE REDUCTASE"/>
    <property type="match status" value="1"/>
</dbReference>
<evidence type="ECO:0000256" key="8">
    <source>
        <dbReference type="ARBA" id="ARBA00022630"/>
    </source>
</evidence>
<dbReference type="AlphaFoldDB" id="A0A0F9DSU0"/>
<dbReference type="UniPathway" id="UPA00219"/>
<sequence>ILDRGIRGLVIENATNQVEGPVPNGAGFKVRAASGISLAALARRLSFAGYSGLDWACGIPGTLGGAAVYNVGAYGSSLVDVLKGVRLVDAENGVVEMQPEDLALGYRSSAFTRGALKDHVVLSVDLALQKGDRGELRARVRELDARRLAAQPRGRNAGSMFKNPAEHPAWWLVDQVGLRGHRIGKAEISQQHTNFFLNLGGAKAVDVLALMELARSRVRERFGIELENEVAMAGEP</sequence>
<evidence type="ECO:0000256" key="1">
    <source>
        <dbReference type="ARBA" id="ARBA00001974"/>
    </source>
</evidence>
<evidence type="ECO:0000256" key="5">
    <source>
        <dbReference type="ARBA" id="ARBA00012518"/>
    </source>
</evidence>
<proteinExistence type="inferred from homology"/>
<dbReference type="PANTHER" id="PTHR21071">
    <property type="entry name" value="UDP-N-ACETYLENOLPYRUVOYLGLUCOSAMINE REDUCTASE"/>
    <property type="match status" value="1"/>
</dbReference>
<protein>
    <recommendedName>
        <fullName evidence="5">UDP-N-acetylmuramate dehydrogenase</fullName>
        <ecNumber evidence="5">1.3.1.98</ecNumber>
    </recommendedName>
</protein>
<keyword evidence="12" id="KW-0573">Peptidoglycan synthesis</keyword>
<evidence type="ECO:0000256" key="15">
    <source>
        <dbReference type="ARBA" id="ARBA00023316"/>
    </source>
</evidence>